<dbReference type="EMBL" id="CABFWN010000004">
    <property type="protein sequence ID" value="VUG18731.1"/>
    <property type="molecule type" value="Genomic_DNA"/>
</dbReference>
<evidence type="ECO:0000313" key="8">
    <source>
        <dbReference type="Proteomes" id="UP000478008"/>
    </source>
</evidence>
<comment type="subcellular location">
    <subcellularLocation>
        <location evidence="1">Nucleus</location>
    </subcellularLocation>
</comment>
<dbReference type="GO" id="GO:0000124">
    <property type="term" value="C:SAGA complex"/>
    <property type="evidence" value="ECO:0007669"/>
    <property type="project" value="TreeGrafter"/>
</dbReference>
<accession>A0A7D9CYJ4</accession>
<dbReference type="Gene3D" id="1.10.20.10">
    <property type="entry name" value="Histone, subunit A"/>
    <property type="match status" value="1"/>
</dbReference>
<dbReference type="PANTHER" id="PTHR48068:SF4">
    <property type="entry name" value="TATA-BOX BINDING PROTEIN ASSOCIATED FACTOR 9"/>
    <property type="match status" value="1"/>
</dbReference>
<name>A0A7D9CYJ4_DEKBR</name>
<dbReference type="GO" id="GO:0005669">
    <property type="term" value="C:transcription factor TFIID complex"/>
    <property type="evidence" value="ECO:0007669"/>
    <property type="project" value="TreeGrafter"/>
</dbReference>
<dbReference type="GO" id="GO:0003713">
    <property type="term" value="F:transcription coactivator activity"/>
    <property type="evidence" value="ECO:0007669"/>
    <property type="project" value="TreeGrafter"/>
</dbReference>
<sequence length="179" mass="20392">MVEPRPEVKSASNNSKAKSDSSQDKKSEDVPRDVRLLRLIFATQGIQNYEDHVPLQLMDFAYRYTSEILKDAVIYNDHAHPNISNAGNAGVHHTQLSNEDVRLAIAARTNYQFQPVPPKKMLMKLAAERNQKPLPPVMPMWGIRLPPEKYCLTAKDWRLDEEDSDSGDNKRQRKGGESH</sequence>
<keyword evidence="8" id="KW-1185">Reference proteome</keyword>
<dbReference type="InterPro" id="IPR009072">
    <property type="entry name" value="Histone-fold"/>
</dbReference>
<dbReference type="AlphaFoldDB" id="A0A7D9CYJ4"/>
<evidence type="ECO:0000256" key="4">
    <source>
        <dbReference type="ARBA" id="ARBA00023163"/>
    </source>
</evidence>
<feature type="compositionally biased region" description="Basic and acidic residues" evidence="6">
    <location>
        <begin position="167"/>
        <end position="179"/>
    </location>
</feature>
<dbReference type="Pfam" id="PF02291">
    <property type="entry name" value="TFIID-31kDa"/>
    <property type="match status" value="1"/>
</dbReference>
<evidence type="ECO:0000256" key="3">
    <source>
        <dbReference type="ARBA" id="ARBA00023015"/>
    </source>
</evidence>
<evidence type="ECO:0000256" key="5">
    <source>
        <dbReference type="ARBA" id="ARBA00023242"/>
    </source>
</evidence>
<evidence type="ECO:0000256" key="1">
    <source>
        <dbReference type="ARBA" id="ARBA00004123"/>
    </source>
</evidence>
<feature type="region of interest" description="Disordered" evidence="6">
    <location>
        <begin position="1"/>
        <end position="29"/>
    </location>
</feature>
<dbReference type="PANTHER" id="PTHR48068">
    <property type="entry name" value="TAF9 RNA POLYMERASE II, TATA BOX-BINDING PROTEIN (TBP)-ASSOCIATED FACTOR"/>
    <property type="match status" value="1"/>
</dbReference>
<feature type="compositionally biased region" description="Basic and acidic residues" evidence="6">
    <location>
        <begin position="17"/>
        <end position="29"/>
    </location>
</feature>
<evidence type="ECO:0000256" key="2">
    <source>
        <dbReference type="ARBA" id="ARBA00007646"/>
    </source>
</evidence>
<dbReference type="Proteomes" id="UP000478008">
    <property type="component" value="Unassembled WGS sequence"/>
</dbReference>
<organism evidence="7 8">
    <name type="scientific">Dekkera bruxellensis</name>
    <name type="common">Brettanomyces custersii</name>
    <dbReference type="NCBI Taxonomy" id="5007"/>
    <lineage>
        <taxon>Eukaryota</taxon>
        <taxon>Fungi</taxon>
        <taxon>Dikarya</taxon>
        <taxon>Ascomycota</taxon>
        <taxon>Saccharomycotina</taxon>
        <taxon>Pichiomycetes</taxon>
        <taxon>Pichiales</taxon>
        <taxon>Pichiaceae</taxon>
        <taxon>Brettanomyces</taxon>
    </lineage>
</organism>
<dbReference type="CDD" id="cd07979">
    <property type="entry name" value="HFD_TAF9"/>
    <property type="match status" value="1"/>
</dbReference>
<gene>
    <name evidence="7" type="primary">TAF9</name>
    <name evidence="7" type="ORF">DEBR0S4_00958G</name>
</gene>
<protein>
    <submittedName>
        <fullName evidence="7">DEBR0S4_00958g1_1</fullName>
    </submittedName>
</protein>
<dbReference type="InterPro" id="IPR051431">
    <property type="entry name" value="TFIID_subunit_9"/>
</dbReference>
<dbReference type="GO" id="GO:0046982">
    <property type="term" value="F:protein heterodimerization activity"/>
    <property type="evidence" value="ECO:0007669"/>
    <property type="project" value="InterPro"/>
</dbReference>
<dbReference type="InterPro" id="IPR003162">
    <property type="entry name" value="TFIID-31"/>
</dbReference>
<dbReference type="GO" id="GO:0051123">
    <property type="term" value="P:RNA polymerase II preinitiation complex assembly"/>
    <property type="evidence" value="ECO:0007669"/>
    <property type="project" value="TreeGrafter"/>
</dbReference>
<proteinExistence type="inferred from homology"/>
<keyword evidence="3" id="KW-0805">Transcription regulation</keyword>
<keyword evidence="4" id="KW-0804">Transcription</keyword>
<evidence type="ECO:0000313" key="7">
    <source>
        <dbReference type="EMBL" id="VUG18731.1"/>
    </source>
</evidence>
<comment type="similarity">
    <text evidence="2">Belongs to the TAF9 family.</text>
</comment>
<reference evidence="7 8" key="1">
    <citation type="submission" date="2019-07" db="EMBL/GenBank/DDBJ databases">
        <authorList>
            <person name="Friedrich A."/>
            <person name="Schacherer J."/>
        </authorList>
    </citation>
    <scope>NUCLEOTIDE SEQUENCE [LARGE SCALE GENOMIC DNA]</scope>
</reference>
<dbReference type="SUPFAM" id="SSF47113">
    <property type="entry name" value="Histone-fold"/>
    <property type="match status" value="1"/>
</dbReference>
<evidence type="ECO:0000256" key="6">
    <source>
        <dbReference type="SAM" id="MobiDB-lite"/>
    </source>
</evidence>
<keyword evidence="5" id="KW-0539">Nucleus</keyword>
<dbReference type="GO" id="GO:0016251">
    <property type="term" value="F:RNA polymerase II general transcription initiation factor activity"/>
    <property type="evidence" value="ECO:0007669"/>
    <property type="project" value="TreeGrafter"/>
</dbReference>
<feature type="region of interest" description="Disordered" evidence="6">
    <location>
        <begin position="158"/>
        <end position="179"/>
    </location>
</feature>